<dbReference type="InterPro" id="IPR002226">
    <property type="entry name" value="Catalase_haem_BS"/>
</dbReference>
<comment type="similarity">
    <text evidence="2 12">Belongs to the catalase family.</text>
</comment>
<feature type="active site" evidence="10">
    <location>
        <position position="140"/>
    </location>
</feature>
<evidence type="ECO:0000259" key="15">
    <source>
        <dbReference type="SMART" id="SM01060"/>
    </source>
</evidence>
<keyword evidence="5 11" id="KW-0349">Heme</keyword>
<keyword evidence="4" id="KW-0017">Alkaloid metabolism</keyword>
<dbReference type="PROSITE" id="PS00437">
    <property type="entry name" value="CATALASE_1"/>
    <property type="match status" value="1"/>
</dbReference>
<evidence type="ECO:0000256" key="6">
    <source>
        <dbReference type="ARBA" id="ARBA00022723"/>
    </source>
</evidence>
<dbReference type="Gene3D" id="2.40.180.10">
    <property type="entry name" value="Catalase core domain"/>
    <property type="match status" value="1"/>
</dbReference>
<name>A0AA37LVV4_9PEZI</name>
<evidence type="ECO:0000256" key="3">
    <source>
        <dbReference type="ARBA" id="ARBA00022559"/>
    </source>
</evidence>
<dbReference type="PANTHER" id="PTHR11465:SF9">
    <property type="entry name" value="CATALASE"/>
    <property type="match status" value="1"/>
</dbReference>
<dbReference type="InterPro" id="IPR018028">
    <property type="entry name" value="Catalase"/>
</dbReference>
<sequence length="541" mass="61225">MGSDEKPPSTYRYNEKPTYTTSNGAPVENPQAWQRIGPQGPLLLQDFHLIDLLAHFDRERIPERVVHAKGAGAYGEFEVTHDISDISSIDMLNQVGKKTKALVRFSTVGGEKGSADSARDPRGFSVKFYTEEGNWDWVYNNTPIFFIRDPVKFPVFIHTQKRHPQTNLKDATMVSLAANPSTDPLLTQPDVYIVLTPQSFDYWTKNQECIHQLMHLFSDRGTPYSYRHMNGYSGHTHKWTKPDGSFVYVQVHLKTDQGNKTFTNEEAGKMASENPDWHTQDLFEAIERGEHPSWTVYVQTLTPEQAEKFKWNVFDLTKVWPQSEVPLRPFGKLTLNKNPENYFAEIEQAAFSPSHLVPGVEPTADPVLQSRLFSYPDTHRHRLGVNYQQIPVNTPLHAFNPFQRDGAMAVNGNYGANPNYASTFRPLTYKPVKAWAGEVVTDLFGPVKPEDYEQALGLWKVLGRQEGQQKNFIANVSGALAGAHPDVRARTYEMFSRVTPELGAAIMKEAEKIAAYVETSRTMTGQDADCNRPTKDVRSKL</sequence>
<dbReference type="InterPro" id="IPR010582">
    <property type="entry name" value="Catalase_immune_responsive"/>
</dbReference>
<comment type="cofactor">
    <cofactor evidence="11">
        <name>heme</name>
        <dbReference type="ChEBI" id="CHEBI:30413"/>
    </cofactor>
</comment>
<dbReference type="InterPro" id="IPR024711">
    <property type="entry name" value="Catalase_clade1/3"/>
</dbReference>
<evidence type="ECO:0000256" key="12">
    <source>
        <dbReference type="RuleBase" id="RU000498"/>
    </source>
</evidence>
<dbReference type="GO" id="GO:0042542">
    <property type="term" value="P:response to hydrogen peroxide"/>
    <property type="evidence" value="ECO:0007669"/>
    <property type="project" value="TreeGrafter"/>
</dbReference>
<reference evidence="16 17" key="1">
    <citation type="submission" date="2021-07" db="EMBL/GenBank/DDBJ databases">
        <title>Genome data of Colletotrichum spaethianum.</title>
        <authorList>
            <person name="Utami Y.D."/>
            <person name="Hiruma K."/>
        </authorList>
    </citation>
    <scope>NUCLEOTIDE SEQUENCE [LARGE SCALE GENOMIC DNA]</scope>
    <source>
        <strain evidence="16 17">MAFF 242679</strain>
    </source>
</reference>
<keyword evidence="8 11" id="KW-0408">Iron</keyword>
<accession>A0AA37LVV4</accession>
<organism evidence="16 17">
    <name type="scientific">Colletotrichum liriopes</name>
    <dbReference type="NCBI Taxonomy" id="708192"/>
    <lineage>
        <taxon>Eukaryota</taxon>
        <taxon>Fungi</taxon>
        <taxon>Dikarya</taxon>
        <taxon>Ascomycota</taxon>
        <taxon>Pezizomycotina</taxon>
        <taxon>Sordariomycetes</taxon>
        <taxon>Hypocreomycetidae</taxon>
        <taxon>Glomerellales</taxon>
        <taxon>Glomerellaceae</taxon>
        <taxon>Colletotrichum</taxon>
        <taxon>Colletotrichum spaethianum species complex</taxon>
    </lineage>
</organism>
<dbReference type="GO" id="GO:0005777">
    <property type="term" value="C:peroxisome"/>
    <property type="evidence" value="ECO:0007669"/>
    <property type="project" value="TreeGrafter"/>
</dbReference>
<comment type="pathway">
    <text evidence="1">Alkaloid biosynthesis.</text>
</comment>
<dbReference type="PRINTS" id="PR00067">
    <property type="entry name" value="CATALASE"/>
</dbReference>
<keyword evidence="3 12" id="KW-0575">Peroxidase</keyword>
<dbReference type="InterPro" id="IPR020835">
    <property type="entry name" value="Catalase_sf"/>
</dbReference>
<dbReference type="PROSITE" id="PS00438">
    <property type="entry name" value="CATALASE_2"/>
    <property type="match status" value="1"/>
</dbReference>
<dbReference type="AlphaFoldDB" id="A0AA37LVV4"/>
<evidence type="ECO:0000256" key="1">
    <source>
        <dbReference type="ARBA" id="ARBA00004913"/>
    </source>
</evidence>
<dbReference type="Proteomes" id="UP001055172">
    <property type="component" value="Unassembled WGS sequence"/>
</dbReference>
<proteinExistence type="inferred from homology"/>
<dbReference type="SMART" id="SM01060">
    <property type="entry name" value="Catalase"/>
    <property type="match status" value="1"/>
</dbReference>
<dbReference type="GO" id="GO:0009820">
    <property type="term" value="P:alkaloid metabolic process"/>
    <property type="evidence" value="ECO:0007669"/>
    <property type="project" value="UniProtKB-KW"/>
</dbReference>
<evidence type="ECO:0000256" key="5">
    <source>
        <dbReference type="ARBA" id="ARBA00022617"/>
    </source>
</evidence>
<comment type="catalytic activity">
    <reaction evidence="12">
        <text>2 H2O2 = O2 + 2 H2O</text>
        <dbReference type="Rhea" id="RHEA:20309"/>
        <dbReference type="ChEBI" id="CHEBI:15377"/>
        <dbReference type="ChEBI" id="CHEBI:15379"/>
        <dbReference type="ChEBI" id="CHEBI:16240"/>
        <dbReference type="EC" id="1.11.1.6"/>
    </reaction>
</comment>
<dbReference type="GO" id="GO:0020037">
    <property type="term" value="F:heme binding"/>
    <property type="evidence" value="ECO:0007669"/>
    <property type="project" value="InterPro"/>
</dbReference>
<dbReference type="CDD" id="cd08157">
    <property type="entry name" value="catalase_fungal"/>
    <property type="match status" value="1"/>
</dbReference>
<evidence type="ECO:0000256" key="4">
    <source>
        <dbReference type="ARBA" id="ARBA00022589"/>
    </source>
</evidence>
<keyword evidence="17" id="KW-1185">Reference proteome</keyword>
<evidence type="ECO:0000256" key="14">
    <source>
        <dbReference type="SAM" id="MobiDB-lite"/>
    </source>
</evidence>
<dbReference type="InterPro" id="IPR024708">
    <property type="entry name" value="Catalase_AS"/>
</dbReference>
<dbReference type="SUPFAM" id="SSF56634">
    <property type="entry name" value="Heme-dependent catalase-like"/>
    <property type="match status" value="1"/>
</dbReference>
<protein>
    <recommendedName>
        <fullName evidence="12">Catalase</fullName>
        <ecNumber evidence="12">1.11.1.6</ecNumber>
    </recommendedName>
</protein>
<dbReference type="Pfam" id="PF06628">
    <property type="entry name" value="Catalase-rel"/>
    <property type="match status" value="1"/>
</dbReference>
<comment type="function">
    <text evidence="13">Catalyzes the degradation of hydrogen peroxide (H(2)O(2)) generated by peroxisomal oxidases to water and oxygen, thereby protecting cells from the toxic effects of hydrogen peroxide.</text>
</comment>
<feature type="domain" description="Catalase core" evidence="15">
    <location>
        <begin position="20"/>
        <end position="428"/>
    </location>
</feature>
<evidence type="ECO:0000313" key="16">
    <source>
        <dbReference type="EMBL" id="GJC86694.1"/>
    </source>
</evidence>
<evidence type="ECO:0000256" key="10">
    <source>
        <dbReference type="PIRSR" id="PIRSR038928-1"/>
    </source>
</evidence>
<keyword evidence="6 11" id="KW-0479">Metal-binding</keyword>
<evidence type="ECO:0000256" key="7">
    <source>
        <dbReference type="ARBA" id="ARBA00023002"/>
    </source>
</evidence>
<feature type="active site" evidence="10">
    <location>
        <position position="67"/>
    </location>
</feature>
<feature type="binding site" description="axial binding residue" evidence="11">
    <location>
        <position position="375"/>
    </location>
    <ligand>
        <name>heme</name>
        <dbReference type="ChEBI" id="CHEBI:30413"/>
    </ligand>
    <ligandPart>
        <name>Fe</name>
        <dbReference type="ChEBI" id="CHEBI:18248"/>
    </ligandPart>
</feature>
<evidence type="ECO:0000256" key="8">
    <source>
        <dbReference type="ARBA" id="ARBA00023004"/>
    </source>
</evidence>
<dbReference type="PROSITE" id="PS51402">
    <property type="entry name" value="CATALASE_3"/>
    <property type="match status" value="1"/>
</dbReference>
<dbReference type="GO" id="GO:0042744">
    <property type="term" value="P:hydrogen peroxide catabolic process"/>
    <property type="evidence" value="ECO:0007669"/>
    <property type="project" value="UniProtKB-KW"/>
</dbReference>
<feature type="region of interest" description="Disordered" evidence="14">
    <location>
        <begin position="1"/>
        <end position="33"/>
    </location>
</feature>
<dbReference type="Pfam" id="PF00199">
    <property type="entry name" value="Catalase"/>
    <property type="match status" value="1"/>
</dbReference>
<evidence type="ECO:0000256" key="13">
    <source>
        <dbReference type="RuleBase" id="RU004142"/>
    </source>
</evidence>
<dbReference type="GO" id="GO:0005739">
    <property type="term" value="C:mitochondrion"/>
    <property type="evidence" value="ECO:0007669"/>
    <property type="project" value="TreeGrafter"/>
</dbReference>
<comment type="caution">
    <text evidence="16">The sequence shown here is derived from an EMBL/GenBank/DDBJ whole genome shotgun (WGS) entry which is preliminary data.</text>
</comment>
<dbReference type="PIRSF" id="PIRSF038928">
    <property type="entry name" value="Catalase_clade1-3"/>
    <property type="match status" value="1"/>
</dbReference>
<gene>
    <name evidence="16" type="ORF">ColLi_09532</name>
</gene>
<dbReference type="GO" id="GO:0046872">
    <property type="term" value="F:metal ion binding"/>
    <property type="evidence" value="ECO:0007669"/>
    <property type="project" value="UniProtKB-KW"/>
</dbReference>
<dbReference type="EC" id="1.11.1.6" evidence="12"/>
<dbReference type="GO" id="GO:0004096">
    <property type="term" value="F:catalase activity"/>
    <property type="evidence" value="ECO:0007669"/>
    <property type="project" value="UniProtKB-EC"/>
</dbReference>
<evidence type="ECO:0000256" key="2">
    <source>
        <dbReference type="ARBA" id="ARBA00005329"/>
    </source>
</evidence>
<evidence type="ECO:0000313" key="17">
    <source>
        <dbReference type="Proteomes" id="UP001055172"/>
    </source>
</evidence>
<dbReference type="EMBL" id="BPPX01000023">
    <property type="protein sequence ID" value="GJC86694.1"/>
    <property type="molecule type" value="Genomic_DNA"/>
</dbReference>
<keyword evidence="9 12" id="KW-0376">Hydrogen peroxide</keyword>
<dbReference type="PANTHER" id="PTHR11465">
    <property type="entry name" value="CATALASE"/>
    <property type="match status" value="1"/>
</dbReference>
<keyword evidence="7 12" id="KW-0560">Oxidoreductase</keyword>
<evidence type="ECO:0000256" key="11">
    <source>
        <dbReference type="PIRSR" id="PIRSR038928-2"/>
    </source>
</evidence>
<evidence type="ECO:0000256" key="9">
    <source>
        <dbReference type="ARBA" id="ARBA00023324"/>
    </source>
</evidence>
<dbReference type="InterPro" id="IPR011614">
    <property type="entry name" value="Catalase_core"/>
</dbReference>